<gene>
    <name evidence="2" type="ORF">LIER_30054</name>
</gene>
<sequence>MIEMRGRKKIIHSSHVACLPCLIFSLVLLGSTQFGWSVDVDEYAKTGNPAAIPLVTSTIYNQISNLTKLFQKDIKNALGFCIKDVDADLNGAFKYSNNLDFLSNCVKENTGAYFSISYPSITMLVITRIKLVRTYLWVENTFSVLK</sequence>
<accession>A0AAV3RNG6</accession>
<reference evidence="2 3" key="1">
    <citation type="submission" date="2024-01" db="EMBL/GenBank/DDBJ databases">
        <title>The complete chloroplast genome sequence of Lithospermum erythrorhizon: insights into the phylogenetic relationship among Boraginaceae species and the maternal lineages of purple gromwells.</title>
        <authorList>
            <person name="Okada T."/>
            <person name="Watanabe K."/>
        </authorList>
    </citation>
    <scope>NUCLEOTIDE SEQUENCE [LARGE SCALE GENOMIC DNA]</scope>
</reference>
<evidence type="ECO:0000256" key="1">
    <source>
        <dbReference type="SAM" id="SignalP"/>
    </source>
</evidence>
<dbReference type="EMBL" id="BAABME010010580">
    <property type="protein sequence ID" value="GAA0180024.1"/>
    <property type="molecule type" value="Genomic_DNA"/>
</dbReference>
<dbReference type="AlphaFoldDB" id="A0AAV3RNG6"/>
<comment type="caution">
    <text evidence="2">The sequence shown here is derived from an EMBL/GenBank/DDBJ whole genome shotgun (WGS) entry which is preliminary data.</text>
</comment>
<evidence type="ECO:0000313" key="2">
    <source>
        <dbReference type="EMBL" id="GAA0180024.1"/>
    </source>
</evidence>
<feature type="signal peptide" evidence="1">
    <location>
        <begin position="1"/>
        <end position="37"/>
    </location>
</feature>
<organism evidence="2 3">
    <name type="scientific">Lithospermum erythrorhizon</name>
    <name type="common">Purple gromwell</name>
    <name type="synonym">Lithospermum officinale var. erythrorhizon</name>
    <dbReference type="NCBI Taxonomy" id="34254"/>
    <lineage>
        <taxon>Eukaryota</taxon>
        <taxon>Viridiplantae</taxon>
        <taxon>Streptophyta</taxon>
        <taxon>Embryophyta</taxon>
        <taxon>Tracheophyta</taxon>
        <taxon>Spermatophyta</taxon>
        <taxon>Magnoliopsida</taxon>
        <taxon>eudicotyledons</taxon>
        <taxon>Gunneridae</taxon>
        <taxon>Pentapetalae</taxon>
        <taxon>asterids</taxon>
        <taxon>lamiids</taxon>
        <taxon>Boraginales</taxon>
        <taxon>Boraginaceae</taxon>
        <taxon>Boraginoideae</taxon>
        <taxon>Lithospermeae</taxon>
        <taxon>Lithospermum</taxon>
    </lineage>
</organism>
<keyword evidence="3" id="KW-1185">Reference proteome</keyword>
<dbReference type="Proteomes" id="UP001454036">
    <property type="component" value="Unassembled WGS sequence"/>
</dbReference>
<feature type="chain" id="PRO_5043708042" evidence="1">
    <location>
        <begin position="38"/>
        <end position="146"/>
    </location>
</feature>
<keyword evidence="1" id="KW-0732">Signal</keyword>
<name>A0AAV3RNG6_LITER</name>
<protein>
    <submittedName>
        <fullName evidence="2">Uncharacterized protein</fullName>
    </submittedName>
</protein>
<proteinExistence type="predicted"/>
<evidence type="ECO:0000313" key="3">
    <source>
        <dbReference type="Proteomes" id="UP001454036"/>
    </source>
</evidence>